<dbReference type="AlphaFoldDB" id="X6MJQ2"/>
<dbReference type="GO" id="GO:0005886">
    <property type="term" value="C:plasma membrane"/>
    <property type="evidence" value="ECO:0007669"/>
    <property type="project" value="TreeGrafter"/>
</dbReference>
<dbReference type="InterPro" id="IPR051276">
    <property type="entry name" value="Saccharopine_DH-like_oxidrdct"/>
</dbReference>
<protein>
    <submittedName>
        <fullName evidence="2">Uncharacterized protein</fullName>
    </submittedName>
</protein>
<dbReference type="EMBL" id="ASPP01020147">
    <property type="protein sequence ID" value="ETO14243.1"/>
    <property type="molecule type" value="Genomic_DNA"/>
</dbReference>
<dbReference type="GO" id="GO:0005811">
    <property type="term" value="C:lipid droplet"/>
    <property type="evidence" value="ECO:0007669"/>
    <property type="project" value="TreeGrafter"/>
</dbReference>
<name>X6MJQ2_RETFI</name>
<comment type="caution">
    <text evidence="2">The sequence shown here is derived from an EMBL/GenBank/DDBJ whole genome shotgun (WGS) entry which is preliminary data.</text>
</comment>
<dbReference type="PANTHER" id="PTHR12286:SF5">
    <property type="entry name" value="SACCHAROPINE DEHYDROGENASE-LIKE OXIDOREDUCTASE"/>
    <property type="match status" value="1"/>
</dbReference>
<dbReference type="GO" id="GO:0005739">
    <property type="term" value="C:mitochondrion"/>
    <property type="evidence" value="ECO:0007669"/>
    <property type="project" value="TreeGrafter"/>
</dbReference>
<keyword evidence="1" id="KW-1133">Transmembrane helix</keyword>
<keyword evidence="1" id="KW-0812">Transmembrane</keyword>
<dbReference type="PANTHER" id="PTHR12286">
    <property type="entry name" value="SACCHAROPINE DEHYDROGENASE-LIKE OXIDOREDUCTASE"/>
    <property type="match status" value="1"/>
</dbReference>
<dbReference type="Proteomes" id="UP000023152">
    <property type="component" value="Unassembled WGS sequence"/>
</dbReference>
<keyword evidence="1" id="KW-0472">Membrane</keyword>
<dbReference type="OrthoDB" id="10268090at2759"/>
<reference evidence="2 3" key="1">
    <citation type="journal article" date="2013" name="Curr. Biol.">
        <title>The Genome of the Foraminiferan Reticulomyxa filosa.</title>
        <authorList>
            <person name="Glockner G."/>
            <person name="Hulsmann N."/>
            <person name="Schleicher M."/>
            <person name="Noegel A.A."/>
            <person name="Eichinger L."/>
            <person name="Gallinger C."/>
            <person name="Pawlowski J."/>
            <person name="Sierra R."/>
            <person name="Euteneuer U."/>
            <person name="Pillet L."/>
            <person name="Moustafa A."/>
            <person name="Platzer M."/>
            <person name="Groth M."/>
            <person name="Szafranski K."/>
            <person name="Schliwa M."/>
        </authorList>
    </citation>
    <scope>NUCLEOTIDE SEQUENCE [LARGE SCALE GENOMIC DNA]</scope>
</reference>
<evidence type="ECO:0000313" key="2">
    <source>
        <dbReference type="EMBL" id="ETO14243.1"/>
    </source>
</evidence>
<gene>
    <name evidence="2" type="ORF">RFI_23126</name>
</gene>
<evidence type="ECO:0000256" key="1">
    <source>
        <dbReference type="SAM" id="Phobius"/>
    </source>
</evidence>
<accession>X6MJQ2</accession>
<feature type="transmembrane region" description="Helical" evidence="1">
    <location>
        <begin position="383"/>
        <end position="401"/>
    </location>
</feature>
<proteinExistence type="predicted"/>
<dbReference type="GO" id="GO:0009247">
    <property type="term" value="P:glycolipid biosynthetic process"/>
    <property type="evidence" value="ECO:0007669"/>
    <property type="project" value="TreeGrafter"/>
</dbReference>
<keyword evidence="3" id="KW-1185">Reference proteome</keyword>
<sequence length="472" mass="54356">MGQEFVSQWFDRQKGICSSVECYVIQNMAKGYTVNKTTLEAALYGFAASKDLSKLRKQLESVEWRHTRSGISRSGPSTNSKKLWFWAKRVNKYAMLFPFADSAVVSNRGNQKSSHSIFSHKKKILKNEVPIEITLDRTFPQFGCYLCFANGWELSTTLATGAMMKTVGQLERSKKKNKKTTTSCLCINCNKIYFCDDSWGRKLMLTYPWALTFGTFSSEGPTEEQIEASTFTSELFGEGYSEQVLNKYNNDPLQVPNTVGYDLRVHARVHGPDSGYHGTAVMCVESAICLLEEESIIRHGNVEKGFPQIKGGVFTPSTIFSGTTLIDRLNEAGVKFTVQSLPDEEDENEEHVSDRIQEHNMEDGDDSTDWEDAHIFKMSVRNFYSLLFLFLFLFLFFFLDWSDEFHNKKQFEDTNSRFFNRIFSTRCDCEFLAKSIFETRKSLHCRTCAEQYFEKFGYRIDDTTMHFKIINF</sequence>
<evidence type="ECO:0000313" key="3">
    <source>
        <dbReference type="Proteomes" id="UP000023152"/>
    </source>
</evidence>
<organism evidence="2 3">
    <name type="scientific">Reticulomyxa filosa</name>
    <dbReference type="NCBI Taxonomy" id="46433"/>
    <lineage>
        <taxon>Eukaryota</taxon>
        <taxon>Sar</taxon>
        <taxon>Rhizaria</taxon>
        <taxon>Retaria</taxon>
        <taxon>Foraminifera</taxon>
        <taxon>Monothalamids</taxon>
        <taxon>Reticulomyxidae</taxon>
        <taxon>Reticulomyxa</taxon>
    </lineage>
</organism>